<sequence length="268" mass="30408">MMQSSSSGLFAYLYALGDFISKYIKIKILSFFNYGFEVRNKKDARLVHLKVDHIESATLENNGINPWDTSTMNDLLKKINPLMRKFEGYCSSTKPYTGKVALSTLKNASKNKVIEIGGMKYRIKGCAGQGGFAQIYKANVNSDSDNAVALKIQKPAFSWEFYMYRQLDQRISGRERSSYGFAHRVHIFSDCSILVCNYLAHGTLQDVINSDVAVGKSMEEVLCIYYTTEMLHTIETLHNVDLPKKKKKEKKSPKGKVTKESLNDYKLT</sequence>
<dbReference type="GO" id="GO:0000776">
    <property type="term" value="C:kinetochore"/>
    <property type="evidence" value="ECO:0007669"/>
    <property type="project" value="UniProtKB-KW"/>
</dbReference>
<dbReference type="GO" id="GO:0051754">
    <property type="term" value="P:meiotic sister chromatid cohesion, centromeric"/>
    <property type="evidence" value="ECO:0007669"/>
    <property type="project" value="TreeGrafter"/>
</dbReference>
<keyword evidence="2" id="KW-0158">Chromosome</keyword>
<evidence type="ECO:0000256" key="3">
    <source>
        <dbReference type="ARBA" id="ARBA00022838"/>
    </source>
</evidence>
<feature type="compositionally biased region" description="Basic and acidic residues" evidence="5">
    <location>
        <begin position="257"/>
        <end position="268"/>
    </location>
</feature>
<feature type="region of interest" description="Disordered" evidence="5">
    <location>
        <begin position="243"/>
        <end position="268"/>
    </location>
</feature>
<organism evidence="7 8">
    <name type="scientific">Vicia faba</name>
    <name type="common">Broad bean</name>
    <name type="synonym">Faba vulgaris</name>
    <dbReference type="NCBI Taxonomy" id="3906"/>
    <lineage>
        <taxon>Eukaryota</taxon>
        <taxon>Viridiplantae</taxon>
        <taxon>Streptophyta</taxon>
        <taxon>Embryophyta</taxon>
        <taxon>Tracheophyta</taxon>
        <taxon>Spermatophyta</taxon>
        <taxon>Magnoliopsida</taxon>
        <taxon>eudicotyledons</taxon>
        <taxon>Gunneridae</taxon>
        <taxon>Pentapetalae</taxon>
        <taxon>rosids</taxon>
        <taxon>fabids</taxon>
        <taxon>Fabales</taxon>
        <taxon>Fabaceae</taxon>
        <taxon>Papilionoideae</taxon>
        <taxon>50 kb inversion clade</taxon>
        <taxon>NPAAA clade</taxon>
        <taxon>Hologalegina</taxon>
        <taxon>IRL clade</taxon>
        <taxon>Fabeae</taxon>
        <taxon>Vicia</taxon>
    </lineage>
</organism>
<protein>
    <recommendedName>
        <fullName evidence="6">Protein kinase domain-containing protein</fullName>
    </recommendedName>
</protein>
<dbReference type="InterPro" id="IPR015661">
    <property type="entry name" value="Bub1/Mad3"/>
</dbReference>
<dbReference type="InterPro" id="IPR000719">
    <property type="entry name" value="Prot_kinase_dom"/>
</dbReference>
<feature type="compositionally biased region" description="Basic residues" evidence="5">
    <location>
        <begin position="244"/>
        <end position="256"/>
    </location>
</feature>
<accession>A0AAV0Z2S5</accession>
<evidence type="ECO:0000256" key="4">
    <source>
        <dbReference type="ARBA" id="ARBA00023328"/>
    </source>
</evidence>
<name>A0AAV0Z2S5_VICFA</name>
<feature type="domain" description="Protein kinase" evidence="6">
    <location>
        <begin position="121"/>
        <end position="268"/>
    </location>
</feature>
<dbReference type="GO" id="GO:0005524">
    <property type="term" value="F:ATP binding"/>
    <property type="evidence" value="ECO:0007669"/>
    <property type="project" value="InterPro"/>
</dbReference>
<dbReference type="Gene3D" id="1.10.510.10">
    <property type="entry name" value="Transferase(Phosphotransferase) domain 1"/>
    <property type="match status" value="1"/>
</dbReference>
<keyword evidence="3" id="KW-0995">Kinetochore</keyword>
<dbReference type="Proteomes" id="UP001157006">
    <property type="component" value="Chromosome 1L"/>
</dbReference>
<evidence type="ECO:0000259" key="6">
    <source>
        <dbReference type="PROSITE" id="PS50011"/>
    </source>
</evidence>
<evidence type="ECO:0000256" key="2">
    <source>
        <dbReference type="ARBA" id="ARBA00022454"/>
    </source>
</evidence>
<dbReference type="SUPFAM" id="SSF56112">
    <property type="entry name" value="Protein kinase-like (PK-like)"/>
    <property type="match status" value="1"/>
</dbReference>
<comment type="subcellular location">
    <subcellularLocation>
        <location evidence="1">Chromosome</location>
        <location evidence="1">Centromere</location>
        <location evidence="1">Kinetochore</location>
    </subcellularLocation>
</comment>
<dbReference type="InterPro" id="IPR011009">
    <property type="entry name" value="Kinase-like_dom_sf"/>
</dbReference>
<gene>
    <name evidence="7" type="ORF">VFH_I453360</name>
</gene>
<evidence type="ECO:0000313" key="7">
    <source>
        <dbReference type="EMBL" id="CAI8590700.1"/>
    </source>
</evidence>
<dbReference type="GO" id="GO:0007094">
    <property type="term" value="P:mitotic spindle assembly checkpoint signaling"/>
    <property type="evidence" value="ECO:0007669"/>
    <property type="project" value="InterPro"/>
</dbReference>
<dbReference type="EMBL" id="OX451736">
    <property type="protein sequence ID" value="CAI8590700.1"/>
    <property type="molecule type" value="Genomic_DNA"/>
</dbReference>
<dbReference type="PROSITE" id="PS50011">
    <property type="entry name" value="PROTEIN_KINASE_DOM"/>
    <property type="match status" value="1"/>
</dbReference>
<evidence type="ECO:0000256" key="1">
    <source>
        <dbReference type="ARBA" id="ARBA00004629"/>
    </source>
</evidence>
<dbReference type="GO" id="GO:0004672">
    <property type="term" value="F:protein kinase activity"/>
    <property type="evidence" value="ECO:0007669"/>
    <property type="project" value="InterPro"/>
</dbReference>
<evidence type="ECO:0000313" key="8">
    <source>
        <dbReference type="Proteomes" id="UP001157006"/>
    </source>
</evidence>
<dbReference type="GO" id="GO:0032991">
    <property type="term" value="C:protein-containing complex"/>
    <property type="evidence" value="ECO:0007669"/>
    <property type="project" value="UniProtKB-ARBA"/>
</dbReference>
<proteinExistence type="predicted"/>
<dbReference type="PANTHER" id="PTHR14030">
    <property type="entry name" value="MITOTIC CHECKPOINT SERINE/THREONINE-PROTEIN KINASE BUB1"/>
    <property type="match status" value="1"/>
</dbReference>
<dbReference type="AlphaFoldDB" id="A0AAV0Z2S5"/>
<keyword evidence="4" id="KW-0137">Centromere</keyword>
<dbReference type="PANTHER" id="PTHR14030:SF4">
    <property type="entry name" value="BUB1 KINASE, ISOFORM A-RELATED"/>
    <property type="match status" value="1"/>
</dbReference>
<keyword evidence="8" id="KW-1185">Reference proteome</keyword>
<reference evidence="7 8" key="1">
    <citation type="submission" date="2023-01" db="EMBL/GenBank/DDBJ databases">
        <authorList>
            <person name="Kreplak J."/>
        </authorList>
    </citation>
    <scope>NUCLEOTIDE SEQUENCE [LARGE SCALE GENOMIC DNA]</scope>
</reference>
<evidence type="ECO:0000256" key="5">
    <source>
        <dbReference type="SAM" id="MobiDB-lite"/>
    </source>
</evidence>